<dbReference type="SMART" id="SM00175">
    <property type="entry name" value="RAB"/>
    <property type="match status" value="1"/>
</dbReference>
<dbReference type="InterPro" id="IPR001806">
    <property type="entry name" value="Small_GTPase"/>
</dbReference>
<dbReference type="AlphaFoldDB" id="A0A317CIW2"/>
<evidence type="ECO:0000313" key="2">
    <source>
        <dbReference type="EMBL" id="PWQ98436.1"/>
    </source>
</evidence>
<dbReference type="OrthoDB" id="7957980at2"/>
<dbReference type="InterPro" id="IPR005225">
    <property type="entry name" value="Small_GTP-bd"/>
</dbReference>
<gene>
    <name evidence="2" type="ORF">DKT75_03835</name>
</gene>
<dbReference type="PROSITE" id="PS51419">
    <property type="entry name" value="RAB"/>
    <property type="match status" value="1"/>
</dbReference>
<reference evidence="2 3" key="1">
    <citation type="submission" date="2018-05" db="EMBL/GenBank/DDBJ databases">
        <title>Leucothrix arctica sp. nov., isolated from Arctic seawater.</title>
        <authorList>
            <person name="Choi A."/>
            <person name="Baek K."/>
        </authorList>
    </citation>
    <scope>NUCLEOTIDE SEQUENCE [LARGE SCALE GENOMIC DNA]</scope>
    <source>
        <strain evidence="2 3">IMCC9719</strain>
    </source>
</reference>
<dbReference type="PANTHER" id="PTHR47978">
    <property type="match status" value="1"/>
</dbReference>
<name>A0A317CIW2_9GAMM</name>
<dbReference type="EMBL" id="QGKL01000012">
    <property type="protein sequence ID" value="PWQ98436.1"/>
    <property type="molecule type" value="Genomic_DNA"/>
</dbReference>
<keyword evidence="1" id="KW-0547">Nucleotide-binding</keyword>
<dbReference type="PRINTS" id="PR00449">
    <property type="entry name" value="RASTRNSFRMNG"/>
</dbReference>
<dbReference type="SUPFAM" id="SSF52540">
    <property type="entry name" value="P-loop containing nucleoside triphosphate hydrolases"/>
    <property type="match status" value="1"/>
</dbReference>
<dbReference type="PROSITE" id="PS51421">
    <property type="entry name" value="RAS"/>
    <property type="match status" value="1"/>
</dbReference>
<evidence type="ECO:0000313" key="3">
    <source>
        <dbReference type="Proteomes" id="UP000245506"/>
    </source>
</evidence>
<dbReference type="RefSeq" id="WP_109822276.1">
    <property type="nucleotide sequence ID" value="NZ_QGKL01000012.1"/>
</dbReference>
<dbReference type="Proteomes" id="UP000245506">
    <property type="component" value="Unassembled WGS sequence"/>
</dbReference>
<dbReference type="SMART" id="SM00173">
    <property type="entry name" value="RAS"/>
    <property type="match status" value="1"/>
</dbReference>
<evidence type="ECO:0000256" key="1">
    <source>
        <dbReference type="ARBA" id="ARBA00022741"/>
    </source>
</evidence>
<dbReference type="GO" id="GO:0003924">
    <property type="term" value="F:GTPase activity"/>
    <property type="evidence" value="ECO:0007669"/>
    <property type="project" value="InterPro"/>
</dbReference>
<dbReference type="CDD" id="cd00154">
    <property type="entry name" value="Rab"/>
    <property type="match status" value="1"/>
</dbReference>
<proteinExistence type="predicted"/>
<dbReference type="Pfam" id="PF00071">
    <property type="entry name" value="Ras"/>
    <property type="match status" value="1"/>
</dbReference>
<protein>
    <submittedName>
        <fullName evidence="2">GTP-binding protein</fullName>
    </submittedName>
</protein>
<dbReference type="SMART" id="SM00174">
    <property type="entry name" value="RHO"/>
    <property type="match status" value="1"/>
</dbReference>
<dbReference type="NCBIfam" id="TIGR00231">
    <property type="entry name" value="small_GTP"/>
    <property type="match status" value="1"/>
</dbReference>
<comment type="caution">
    <text evidence="2">The sequence shown here is derived from an EMBL/GenBank/DDBJ whole genome shotgun (WGS) entry which is preliminary data.</text>
</comment>
<organism evidence="2 3">
    <name type="scientific">Leucothrix arctica</name>
    <dbReference type="NCBI Taxonomy" id="1481894"/>
    <lineage>
        <taxon>Bacteria</taxon>
        <taxon>Pseudomonadati</taxon>
        <taxon>Pseudomonadota</taxon>
        <taxon>Gammaproteobacteria</taxon>
        <taxon>Thiotrichales</taxon>
        <taxon>Thiotrichaceae</taxon>
        <taxon>Leucothrix</taxon>
    </lineage>
</organism>
<keyword evidence="3" id="KW-1185">Reference proteome</keyword>
<dbReference type="GO" id="GO:0005525">
    <property type="term" value="F:GTP binding"/>
    <property type="evidence" value="ECO:0007669"/>
    <property type="project" value="InterPro"/>
</dbReference>
<dbReference type="Gene3D" id="3.40.50.300">
    <property type="entry name" value="P-loop containing nucleotide triphosphate hydrolases"/>
    <property type="match status" value="1"/>
</dbReference>
<accession>A0A317CIW2</accession>
<sequence>MLQKKICMLGAFSVGKSSLVTRYVESIFGDKYHTTVGVKISKKELTVEEQEVKLIIWDLAGQDDLTRLRTSYLRGTSGYILVCDGTRPFSLKVALNMHKEAREYSGDISFVLIINKFDLQSSTDWELDQEQLSALEASGIEVLYTSAKTGDGVDEVFQKLTKKMLQEHNVLENT</sequence>
<dbReference type="InterPro" id="IPR027417">
    <property type="entry name" value="P-loop_NTPase"/>
</dbReference>